<dbReference type="PROSITE" id="PS00678">
    <property type="entry name" value="WD_REPEATS_1"/>
    <property type="match status" value="1"/>
</dbReference>
<dbReference type="Gene3D" id="2.130.10.10">
    <property type="entry name" value="YVTN repeat-like/Quinoprotein amine dehydrogenase"/>
    <property type="match status" value="2"/>
</dbReference>
<feature type="compositionally biased region" description="Basic and acidic residues" evidence="5">
    <location>
        <begin position="605"/>
        <end position="615"/>
    </location>
</feature>
<evidence type="ECO:0000313" key="6">
    <source>
        <dbReference type="EMBL" id="CAE0270136.1"/>
    </source>
</evidence>
<dbReference type="InterPro" id="IPR015943">
    <property type="entry name" value="WD40/YVTN_repeat-like_dom_sf"/>
</dbReference>
<evidence type="ECO:0000256" key="3">
    <source>
        <dbReference type="ARBA" id="ARBA00023306"/>
    </source>
</evidence>
<dbReference type="PROSITE" id="PS50082">
    <property type="entry name" value="WD_REPEATS_2"/>
    <property type="match status" value="2"/>
</dbReference>
<dbReference type="InterPro" id="IPR011047">
    <property type="entry name" value="Quinoprotein_ADH-like_sf"/>
</dbReference>
<accession>A0A7S3GLD6</accession>
<feature type="compositionally biased region" description="Gly residues" evidence="5">
    <location>
        <begin position="533"/>
        <end position="560"/>
    </location>
</feature>
<feature type="compositionally biased region" description="Pro residues" evidence="5">
    <location>
        <begin position="773"/>
        <end position="786"/>
    </location>
</feature>
<feature type="compositionally biased region" description="Basic and acidic residues" evidence="5">
    <location>
        <begin position="633"/>
        <end position="672"/>
    </location>
</feature>
<evidence type="ECO:0000256" key="1">
    <source>
        <dbReference type="ARBA" id="ARBA00022574"/>
    </source>
</evidence>
<dbReference type="PANTHER" id="PTHR19918:SF1">
    <property type="entry name" value="FIZZY-RELATED PROTEIN HOMOLOG"/>
    <property type="match status" value="1"/>
</dbReference>
<dbReference type="GO" id="GO:1905786">
    <property type="term" value="P:positive regulation of anaphase-promoting complex-dependent catabolic process"/>
    <property type="evidence" value="ECO:0007669"/>
    <property type="project" value="TreeGrafter"/>
</dbReference>
<feature type="repeat" description="WD" evidence="4">
    <location>
        <begin position="998"/>
        <end position="1031"/>
    </location>
</feature>
<feature type="compositionally biased region" description="Polar residues" evidence="5">
    <location>
        <begin position="51"/>
        <end position="66"/>
    </location>
</feature>
<feature type="compositionally biased region" description="Low complexity" evidence="5">
    <location>
        <begin position="429"/>
        <end position="447"/>
    </location>
</feature>
<proteinExistence type="predicted"/>
<feature type="region of interest" description="Disordered" evidence="5">
    <location>
        <begin position="323"/>
        <end position="357"/>
    </location>
</feature>
<dbReference type="EMBL" id="HBIB01049276">
    <property type="protein sequence ID" value="CAE0270138.1"/>
    <property type="molecule type" value="Transcribed_RNA"/>
</dbReference>
<evidence type="ECO:0000256" key="2">
    <source>
        <dbReference type="ARBA" id="ARBA00022737"/>
    </source>
</evidence>
<dbReference type="InterPro" id="IPR019775">
    <property type="entry name" value="WD40_repeat_CS"/>
</dbReference>
<dbReference type="GO" id="GO:0005680">
    <property type="term" value="C:anaphase-promoting complex"/>
    <property type="evidence" value="ECO:0007669"/>
    <property type="project" value="TreeGrafter"/>
</dbReference>
<dbReference type="GO" id="GO:1990757">
    <property type="term" value="F:ubiquitin ligase activator activity"/>
    <property type="evidence" value="ECO:0007669"/>
    <property type="project" value="TreeGrafter"/>
</dbReference>
<dbReference type="SUPFAM" id="SSF50978">
    <property type="entry name" value="WD40 repeat-like"/>
    <property type="match status" value="1"/>
</dbReference>
<feature type="compositionally biased region" description="Basic residues" evidence="5">
    <location>
        <begin position="823"/>
        <end position="833"/>
    </location>
</feature>
<feature type="compositionally biased region" description="Low complexity" evidence="5">
    <location>
        <begin position="326"/>
        <end position="336"/>
    </location>
</feature>
<sequence length="1057" mass="115250">MAYAITPSRPRRCSSLHPAVSPDRYIPQARNEYEILSPLSAEGDRHNLSAATTITPSQSGPASGVSSHKERHAGPLFQFSSPLAVQSHRKKTLSISAARGPAIEDVTASVEDGEGEEGWSKDVARKKTLPSAPTRVLDAPGLLNDFYTSPLTASSKGVLAVALGETVYTVEKEEEVEVLLTLDENVSCMSFDEDGDKLAVASGVSSLRIVDMRQSSKPSITVRDSLKERHAALVAWASRHNSHLLAVAFHTPNMYWDRVIDYSSLITLLDSRYGYSEIAKVNTTQLGKICAMQWSPCGYMLAAGGNDNTLTVWRFIPPIRKRTKITSSTPSSPPSSQREGEGKEGEEGESSLLSGGCEGDVMCESEWTGERAGMIREGGRRRSGEEREEDDQIFRVCDEGAVRRRRTKARRGSDPACYPPPSLFSFSATTAAAGGGTTSSTASGISSAKRKEEGEDDDENEEERHTRSLVDELSAISPSLIRRRQRSEEGARRSTRRSLFGEEEEGESEGVSSTLPFIDYAPSMDGSEESGSGVSGGVPIGGGGGGGERWLWGWGSGEGEGGGERRGENRELDELDESEIRATTDMEERGRREGEEEEDGEGEGEGEREGERSGEEGGEMMMIDTSFLDEDDSVVKMGEREGMVVDRVEGERAEKRGGERGGEGEKEEEEARSPSPAEIAIPTTTSSTRSSGAGGGWMDGWRDREWRVKRQMSTVEEGEERDEAERAGGSEVESGGGEEETPSPSNTMVGANEGDLNEAFISPPPSSTYLYSSPPPAVPSPIPASSPPSIHERQERRGGGRGSAFTPMSVPRHTSSPFSARPPLHRHHTGHRRSISDGSRLLSVTHRRSTAMGEMGVGEGEEEEQRWERRRGRSMIERGEGEREREREMREKKKSRVVIVKEANVRCIFSTHEHKAAIKALAWSPEGGGILASGGGAMDRQIIIWNVIDGRKLRWIDTGNQICSLLWSITTNELVTTESGTNTVSLWNASSLDRIAAFPFHRSRVLYSVLMPAGDKVVAAGADSILSFWDLFPRRYEKKVKKHGSNLLDFTSGSPIR</sequence>
<dbReference type="AlphaFoldDB" id="A0A7S3GLD6"/>
<organism evidence="6">
    <name type="scientific">Palpitomonas bilix</name>
    <dbReference type="NCBI Taxonomy" id="652834"/>
    <lineage>
        <taxon>Eukaryota</taxon>
        <taxon>Eukaryota incertae sedis</taxon>
    </lineage>
</organism>
<name>A0A7S3GLD6_9EUKA</name>
<dbReference type="GO" id="GO:0010997">
    <property type="term" value="F:anaphase-promoting complex binding"/>
    <property type="evidence" value="ECO:0007669"/>
    <property type="project" value="InterPro"/>
</dbReference>
<dbReference type="GO" id="GO:0031145">
    <property type="term" value="P:anaphase-promoting complex-dependent catabolic process"/>
    <property type="evidence" value="ECO:0007669"/>
    <property type="project" value="TreeGrafter"/>
</dbReference>
<reference evidence="6" key="1">
    <citation type="submission" date="2021-01" db="EMBL/GenBank/DDBJ databases">
        <authorList>
            <person name="Corre E."/>
            <person name="Pelletier E."/>
            <person name="Niang G."/>
            <person name="Scheremetjew M."/>
            <person name="Finn R."/>
            <person name="Kale V."/>
            <person name="Holt S."/>
            <person name="Cochrane G."/>
            <person name="Meng A."/>
            <person name="Brown T."/>
            <person name="Cohen L."/>
        </authorList>
    </citation>
    <scope>NUCLEOTIDE SEQUENCE</scope>
    <source>
        <strain evidence="6">NIES-2562</strain>
    </source>
</reference>
<keyword evidence="3" id="KW-0131">Cell cycle</keyword>
<feature type="region of interest" description="Disordered" evidence="5">
    <location>
        <begin position="51"/>
        <end position="70"/>
    </location>
</feature>
<feature type="compositionally biased region" description="Basic and acidic residues" evidence="5">
    <location>
        <begin position="562"/>
        <end position="594"/>
    </location>
</feature>
<feature type="compositionally biased region" description="Acidic residues" evidence="5">
    <location>
        <begin position="595"/>
        <end position="604"/>
    </location>
</feature>
<dbReference type="SMART" id="SM00320">
    <property type="entry name" value="WD40"/>
    <property type="match status" value="5"/>
</dbReference>
<dbReference type="PANTHER" id="PTHR19918">
    <property type="entry name" value="CELL DIVISION CYCLE 20 CDC20 FIZZY -RELATED"/>
    <property type="match status" value="1"/>
</dbReference>
<protein>
    <recommendedName>
        <fullName evidence="8">Anaphase-promoting complex subunit 4 WD40 domain-containing protein</fullName>
    </recommendedName>
</protein>
<evidence type="ECO:0000256" key="4">
    <source>
        <dbReference type="PROSITE-ProRule" id="PRU00221"/>
    </source>
</evidence>
<gene>
    <name evidence="6" type="ORF">PBIL07802_LOCUS32490</name>
    <name evidence="7" type="ORF">PBIL07802_LOCUS32492</name>
</gene>
<feature type="repeat" description="WD" evidence="4">
    <location>
        <begin position="282"/>
        <end position="313"/>
    </location>
</feature>
<evidence type="ECO:0008006" key="8">
    <source>
        <dbReference type="Google" id="ProtNLM"/>
    </source>
</evidence>
<keyword evidence="2" id="KW-0677">Repeat</keyword>
<dbReference type="SUPFAM" id="SSF50998">
    <property type="entry name" value="Quinoprotein alcohol dehydrogenase-like"/>
    <property type="match status" value="1"/>
</dbReference>
<dbReference type="Pfam" id="PF00400">
    <property type="entry name" value="WD40"/>
    <property type="match status" value="2"/>
</dbReference>
<dbReference type="InterPro" id="IPR001680">
    <property type="entry name" value="WD40_rpt"/>
</dbReference>
<evidence type="ECO:0000313" key="7">
    <source>
        <dbReference type="EMBL" id="CAE0270138.1"/>
    </source>
</evidence>
<dbReference type="InterPro" id="IPR036322">
    <property type="entry name" value="WD40_repeat_dom_sf"/>
</dbReference>
<dbReference type="InterPro" id="IPR033010">
    <property type="entry name" value="Cdc20/Fizzy"/>
</dbReference>
<keyword evidence="1 4" id="KW-0853">WD repeat</keyword>
<dbReference type="EMBL" id="HBIB01049273">
    <property type="protein sequence ID" value="CAE0270136.1"/>
    <property type="molecule type" value="Transcribed_RNA"/>
</dbReference>
<evidence type="ECO:0000256" key="5">
    <source>
        <dbReference type="SAM" id="MobiDB-lite"/>
    </source>
</evidence>
<feature type="region of interest" description="Disordered" evidence="5">
    <location>
        <begin position="429"/>
        <end position="870"/>
    </location>
</feature>